<keyword evidence="3" id="KW-1185">Reference proteome</keyword>
<dbReference type="Pfam" id="PF10681">
    <property type="entry name" value="Rot1"/>
    <property type="match status" value="1"/>
</dbReference>
<protein>
    <submittedName>
        <fullName evidence="2">Chaperone for protein-folding within the ER, fungal-domain-containing protein</fullName>
    </submittedName>
</protein>
<feature type="chain" id="PRO_5022831912" evidence="1">
    <location>
        <begin position="30"/>
        <end position="194"/>
    </location>
</feature>
<evidence type="ECO:0000313" key="2">
    <source>
        <dbReference type="EMBL" id="TNY21420.1"/>
    </source>
</evidence>
<comment type="caution">
    <text evidence="2">The sequence shown here is derived from an EMBL/GenBank/DDBJ whole genome shotgun (WGS) entry which is preliminary data.</text>
</comment>
<dbReference type="AlphaFoldDB" id="A0A5C5FX84"/>
<proteinExistence type="predicted"/>
<dbReference type="GO" id="GO:0005789">
    <property type="term" value="C:endoplasmic reticulum membrane"/>
    <property type="evidence" value="ECO:0007669"/>
    <property type="project" value="TreeGrafter"/>
</dbReference>
<gene>
    <name evidence="2" type="ORF">DMC30DRAFT_203181</name>
</gene>
<evidence type="ECO:0000313" key="3">
    <source>
        <dbReference type="Proteomes" id="UP000311382"/>
    </source>
</evidence>
<reference evidence="2 3" key="1">
    <citation type="submission" date="2019-03" db="EMBL/GenBank/DDBJ databases">
        <title>Rhodosporidium diobovatum UCD-FST 08-225 genome sequencing, assembly, and annotation.</title>
        <authorList>
            <person name="Fakankun I.U."/>
            <person name="Fristensky B."/>
            <person name="Levin D.B."/>
        </authorList>
    </citation>
    <scope>NUCLEOTIDE SEQUENCE [LARGE SCALE GENOMIC DNA]</scope>
    <source>
        <strain evidence="2 3">UCD-FST 08-225</strain>
    </source>
</reference>
<dbReference type="PANTHER" id="PTHR28090:SF2">
    <property type="entry name" value="PROTEIN ROT1"/>
    <property type="match status" value="1"/>
</dbReference>
<accession>A0A5C5FX84</accession>
<sequence length="194" mass="21366">MLHFSPLLALFPSLVALIGLSLLARGVHAQAGWAGVGTWTTGTGGPLTGPAFGVPFNNSFAYPNVSGYSFSFTEDGYFEQAQFTWNSNATDPHCIEAVVLWQHGTYEVNSDGSITTDPTPFKGDGRIQIQNACASVSSRLDYYNQPGVYKAWSVSDWRGLTMLRLSQYDGKLMPRLYLVSDQPADYMYPTQWLT</sequence>
<evidence type="ECO:0000256" key="1">
    <source>
        <dbReference type="SAM" id="SignalP"/>
    </source>
</evidence>
<dbReference type="Proteomes" id="UP000311382">
    <property type="component" value="Unassembled WGS sequence"/>
</dbReference>
<keyword evidence="1" id="KW-0732">Signal</keyword>
<dbReference type="STRING" id="5288.A0A5C5FX84"/>
<dbReference type="OrthoDB" id="5327821at2759"/>
<name>A0A5C5FX84_9BASI</name>
<feature type="signal peptide" evidence="1">
    <location>
        <begin position="1"/>
        <end position="29"/>
    </location>
</feature>
<dbReference type="GO" id="GO:0006458">
    <property type="term" value="P:'de novo' protein folding"/>
    <property type="evidence" value="ECO:0007669"/>
    <property type="project" value="InterPro"/>
</dbReference>
<dbReference type="InterPro" id="IPR019623">
    <property type="entry name" value="Rot1"/>
</dbReference>
<dbReference type="GO" id="GO:0051082">
    <property type="term" value="F:unfolded protein binding"/>
    <property type="evidence" value="ECO:0007669"/>
    <property type="project" value="TreeGrafter"/>
</dbReference>
<dbReference type="PANTHER" id="PTHR28090">
    <property type="entry name" value="PROTEIN ROT1"/>
    <property type="match status" value="1"/>
</dbReference>
<dbReference type="EMBL" id="SOZI01000044">
    <property type="protein sequence ID" value="TNY21420.1"/>
    <property type="molecule type" value="Genomic_DNA"/>
</dbReference>
<organism evidence="2 3">
    <name type="scientific">Rhodotorula diobovata</name>
    <dbReference type="NCBI Taxonomy" id="5288"/>
    <lineage>
        <taxon>Eukaryota</taxon>
        <taxon>Fungi</taxon>
        <taxon>Dikarya</taxon>
        <taxon>Basidiomycota</taxon>
        <taxon>Pucciniomycotina</taxon>
        <taxon>Microbotryomycetes</taxon>
        <taxon>Sporidiobolales</taxon>
        <taxon>Sporidiobolaceae</taxon>
        <taxon>Rhodotorula</taxon>
    </lineage>
</organism>